<reference evidence="4 5" key="2">
    <citation type="submission" date="2025-04" db="UniProtKB">
        <authorList>
            <consortium name="RefSeq"/>
        </authorList>
    </citation>
    <scope>IDENTIFICATION</scope>
    <source>
        <strain evidence="4 5">Aabys</strain>
    </source>
</reference>
<dbReference type="InterPro" id="IPR001619">
    <property type="entry name" value="Sec1-like"/>
</dbReference>
<evidence type="ECO:0000256" key="1">
    <source>
        <dbReference type="ARBA" id="ARBA00009884"/>
    </source>
</evidence>
<reference evidence="2" key="1">
    <citation type="submission" date="2020-05" db="UniProtKB">
        <authorList>
            <consortium name="EnsemblMetazoa"/>
        </authorList>
    </citation>
    <scope>IDENTIFICATION</scope>
    <source>
        <strain evidence="2">Aabys</strain>
    </source>
</reference>
<dbReference type="EnsemblMetazoa" id="MDOA008873-RA">
    <property type="protein sequence ID" value="MDOA008873-PA"/>
    <property type="gene ID" value="MDOA008873"/>
</dbReference>
<dbReference type="eggNOG" id="KOG1302">
    <property type="taxonomic scope" value="Eukaryota"/>
</dbReference>
<dbReference type="Pfam" id="PF00995">
    <property type="entry name" value="Sec1"/>
    <property type="match status" value="1"/>
</dbReference>
<dbReference type="KEGG" id="mde:101893821"/>
<dbReference type="InterPro" id="IPR043155">
    <property type="entry name" value="VPS33_dom3b"/>
</dbReference>
<dbReference type="Proteomes" id="UP001652621">
    <property type="component" value="Unplaced"/>
</dbReference>
<evidence type="ECO:0000313" key="4">
    <source>
        <dbReference type="RefSeq" id="XP_005187560.1"/>
    </source>
</evidence>
<dbReference type="VEuPathDB" id="VectorBase:MDOMA2_018828"/>
<name>A0A1I8MVJ0_MUSDO</name>
<proteinExistence type="inferred from homology"/>
<dbReference type="InterPro" id="IPR027482">
    <property type="entry name" value="Sec1-like_dom2"/>
</dbReference>
<dbReference type="OrthoDB" id="10262528at2759"/>
<dbReference type="AlphaFoldDB" id="A0A1I8MVJ0"/>
<accession>A0A1I8MVJ0</accession>
<dbReference type="RefSeq" id="XP_005187560.1">
    <property type="nucleotide sequence ID" value="XM_005187503.3"/>
</dbReference>
<dbReference type="SUPFAM" id="SSF56815">
    <property type="entry name" value="Sec1/munc18-like (SM) proteins"/>
    <property type="match status" value="1"/>
</dbReference>
<dbReference type="GO" id="GO:0016192">
    <property type="term" value="P:vesicle-mediated transport"/>
    <property type="evidence" value="ECO:0007669"/>
    <property type="project" value="InterPro"/>
</dbReference>
<dbReference type="Gene3D" id="1.25.40.850">
    <property type="match status" value="1"/>
</dbReference>
<dbReference type="Gene3D" id="3.40.50.1910">
    <property type="match status" value="1"/>
</dbReference>
<dbReference type="InterPro" id="IPR043154">
    <property type="entry name" value="Sec-1-like_dom1"/>
</dbReference>
<dbReference type="PANTHER" id="PTHR11679">
    <property type="entry name" value="VESICLE PROTEIN SORTING-ASSOCIATED"/>
    <property type="match status" value="1"/>
</dbReference>
<dbReference type="InterPro" id="IPR043127">
    <property type="entry name" value="Sec-1-like_dom3a"/>
</dbReference>
<protein>
    <submittedName>
        <fullName evidence="4 5">Vacuolar protein sorting-associated protein 33B</fullName>
    </submittedName>
</protein>
<keyword evidence="3" id="KW-1185">Reference proteome</keyword>
<dbReference type="Gene3D" id="3.90.830.10">
    <property type="entry name" value="Syntaxin Binding Protein 1, Chain A, domain 2"/>
    <property type="match status" value="1"/>
</dbReference>
<dbReference type="Gene3D" id="3.40.50.2060">
    <property type="match status" value="1"/>
</dbReference>
<dbReference type="STRING" id="7370.A0A1I8MVJ0"/>
<comment type="similarity">
    <text evidence="1">Belongs to the STXBP/unc-18/SEC1 family.</text>
</comment>
<evidence type="ECO:0000313" key="5">
    <source>
        <dbReference type="RefSeq" id="XP_019893753.1"/>
    </source>
</evidence>
<evidence type="ECO:0000313" key="2">
    <source>
        <dbReference type="EnsemblMetazoa" id="MDOA008873-PA"/>
    </source>
</evidence>
<dbReference type="VEuPathDB" id="VectorBase:MDOA008873"/>
<dbReference type="RefSeq" id="XP_019893753.1">
    <property type="nucleotide sequence ID" value="XM_020038194.1"/>
</dbReference>
<sequence>MQSTSLDKKLQGFQLIAQEKLQAILCSIPGKKDLIIEPNLIKPLEHICAASWLKLKGVQRIFKLDANNAITRSSDQVQLYMMRSDLTTFYRVIEQIKLIRSTEMHGSDDTSFKYYHIICVPSCFGYFVQLLEHEGLYGVVSLHRFSWDFIHLDEGLLTMEVPNVFSTAFMLSDCSLIPAISRSLRVLQILCGRPEIIMTYGVHSQNILNMLNNLGPFPKRANDNNESDFSAMLIIDRDKDFASPLLTPATYSGLLLEIFKSNAGMLELELNKNKILQEKLSIFSVPSKKDKDKASNKNDTKNTKTSVIRLSGVHDEIYAENRYRHFAAASSQIRQQAKAMSMELQKLNNMKLDEMHDYVNRKLPKITEMKTKLLRHLNASEKVIEMLGSNYRRVQALEEDILNNVSRKKILGDIDELLTTDGHKYNTLRMLCLLHVCAGITSDELSQFIRNYCNYFGLKYLVVFQNLAQIGLLPVPGEETVNILSTPLNKKATKLLSNIPLNIPKFQQTQFQANANRLKLMVSTAGAEELDNVSMASSSSASISTTASTSNTTACPSYVFNRLYIPLVAQLCSFLLKSSNIDDLVTKLSMIEQIQINSQSLKSYGQSVKQGNAKDLPLKNRNIFVYVVGGITYAEIAACDLISKITESQVFVASDCILSGSDLIAGAFNGTV</sequence>
<organism evidence="2">
    <name type="scientific">Musca domestica</name>
    <name type="common">House fly</name>
    <dbReference type="NCBI Taxonomy" id="7370"/>
    <lineage>
        <taxon>Eukaryota</taxon>
        <taxon>Metazoa</taxon>
        <taxon>Ecdysozoa</taxon>
        <taxon>Arthropoda</taxon>
        <taxon>Hexapoda</taxon>
        <taxon>Insecta</taxon>
        <taxon>Pterygota</taxon>
        <taxon>Neoptera</taxon>
        <taxon>Endopterygota</taxon>
        <taxon>Diptera</taxon>
        <taxon>Brachycera</taxon>
        <taxon>Muscomorpha</taxon>
        <taxon>Muscoidea</taxon>
        <taxon>Muscidae</taxon>
        <taxon>Musca</taxon>
    </lineage>
</organism>
<dbReference type="InterPro" id="IPR036045">
    <property type="entry name" value="Sec1-like_sf"/>
</dbReference>
<evidence type="ECO:0000313" key="3">
    <source>
        <dbReference type="Proteomes" id="UP001652621"/>
    </source>
</evidence>
<gene>
    <name evidence="2" type="primary">101893821</name>
    <name evidence="4 5" type="synonym">LOC101893821</name>
</gene>